<evidence type="ECO:0000256" key="3">
    <source>
        <dbReference type="ARBA" id="ARBA00023295"/>
    </source>
</evidence>
<dbReference type="RefSeq" id="WP_044824246.1">
    <property type="nucleotide sequence ID" value="NZ_CP009687.1"/>
</dbReference>
<sequence>MKPLEAFHNSHENFYRSPFGAVACNQEVNIRLRVSNKETVRGVYIKLFNTKIGEEIVPMDFYQEIEGKKIYQIKVRTPSFPCLLYYCFVIETASKNYYYGNNEGGFGGEGLLKEEEPPKYQITVHKEDVSVPQWFKEGIIYQIFPDRFYREEGQLLEIKKDSFIYSSWRDTPMYIRDGGSNEIARWDFFGGNLLGIMRKLTYLKELGISTIYLNPIFKSPSNHRYDVSDYKTIDPLLGNNKIFEKLCSAAEALGIVVILDGVFSHTGSDSIYFNKEGNYPTLGAYQGEASPYYSWYRFHEFPDKYDCWWGITNMPNVNEMEAPYRNFIIEAEDSVLRYWIDLGAKGWRLDVADELPDAFIKVFKKTLKEADQDAILIGEVWEDASNKISYGEKREYLLGEELDSVMNYPFREAVLDFFTEKISAEDLNKRLMTLYENYPKEYFYSMMNLIGSHDVPRILTLLGKPYVENHITQREKEKQKLNEEERRLAVKRLKLLALFQMTFPGVPSIYYGDEVGMEGLEDPLNRRTYPWGEEDKDLLQWYKKVISLRNKNDVFKSGEWLPLYNHEGVYGFIRENHHHQALIFFNRSEKENHKILIDTRDKVKTLQLKDMFHHHEEIYIENSIEIELKPLEGRVFLGKKIKSAYF</sequence>
<dbReference type="CDD" id="cd02857">
    <property type="entry name" value="E_set_CDase_PDE_N"/>
    <property type="match status" value="1"/>
</dbReference>
<dbReference type="AlphaFoldDB" id="A0A0D8IEE4"/>
<evidence type="ECO:0000313" key="5">
    <source>
        <dbReference type="Proteomes" id="UP000035704"/>
    </source>
</evidence>
<protein>
    <submittedName>
        <fullName evidence="4">Glycosidase</fullName>
    </submittedName>
</protein>
<dbReference type="CDD" id="cd11338">
    <property type="entry name" value="AmyAc_CMD"/>
    <property type="match status" value="1"/>
</dbReference>
<proteinExistence type="inferred from homology"/>
<dbReference type="PANTHER" id="PTHR10357">
    <property type="entry name" value="ALPHA-AMYLASE FAMILY MEMBER"/>
    <property type="match status" value="1"/>
</dbReference>
<dbReference type="GO" id="GO:0004553">
    <property type="term" value="F:hydrolase activity, hydrolyzing O-glycosyl compounds"/>
    <property type="evidence" value="ECO:0007669"/>
    <property type="project" value="InterPro"/>
</dbReference>
<keyword evidence="5" id="KW-1185">Reference proteome</keyword>
<dbReference type="PATRIC" id="fig|84022.5.peg.3569"/>
<dbReference type="InterPro" id="IPR013780">
    <property type="entry name" value="Glyco_hydro_b"/>
</dbReference>
<dbReference type="Gene3D" id="3.90.400.10">
    <property type="entry name" value="Oligo-1,6-glucosidase, Domain 2"/>
    <property type="match status" value="1"/>
</dbReference>
<dbReference type="STRING" id="84022.CACET_c33780"/>
<dbReference type="Gene3D" id="3.20.20.80">
    <property type="entry name" value="Glycosidases"/>
    <property type="match status" value="1"/>
</dbReference>
<dbReference type="InterPro" id="IPR045857">
    <property type="entry name" value="O16G_dom_2"/>
</dbReference>
<dbReference type="InterPro" id="IPR017853">
    <property type="entry name" value="GH"/>
</dbReference>
<dbReference type="Gene3D" id="2.60.40.10">
    <property type="entry name" value="Immunoglobulins"/>
    <property type="match status" value="1"/>
</dbReference>
<dbReference type="EMBL" id="CP009687">
    <property type="protein sequence ID" value="AKL96821.1"/>
    <property type="molecule type" value="Genomic_DNA"/>
</dbReference>
<dbReference type="Gene3D" id="2.60.40.1180">
    <property type="entry name" value="Golgi alpha-mannosidase II"/>
    <property type="match status" value="1"/>
</dbReference>
<dbReference type="InterPro" id="IPR014756">
    <property type="entry name" value="Ig_E-set"/>
</dbReference>
<name>A0A0D8IEE4_9CLOT</name>
<dbReference type="InterPro" id="IPR013783">
    <property type="entry name" value="Ig-like_fold"/>
</dbReference>
<evidence type="ECO:0000256" key="1">
    <source>
        <dbReference type="ARBA" id="ARBA00008061"/>
    </source>
</evidence>
<evidence type="ECO:0000256" key="2">
    <source>
        <dbReference type="ARBA" id="ARBA00022801"/>
    </source>
</evidence>
<dbReference type="KEGG" id="cace:CACET_c33780"/>
<keyword evidence="2" id="KW-0378">Hydrolase</keyword>
<organism evidence="4 5">
    <name type="scientific">Clostridium aceticum</name>
    <dbReference type="NCBI Taxonomy" id="84022"/>
    <lineage>
        <taxon>Bacteria</taxon>
        <taxon>Bacillati</taxon>
        <taxon>Bacillota</taxon>
        <taxon>Clostridia</taxon>
        <taxon>Eubacteriales</taxon>
        <taxon>Clostridiaceae</taxon>
        <taxon>Clostridium</taxon>
    </lineage>
</organism>
<evidence type="ECO:0000313" key="4">
    <source>
        <dbReference type="EMBL" id="AKL96821.1"/>
    </source>
</evidence>
<dbReference type="OrthoDB" id="9805159at2"/>
<dbReference type="PANTHER" id="PTHR10357:SF210">
    <property type="entry name" value="MALTODEXTRIN GLUCOSIDASE"/>
    <property type="match status" value="1"/>
</dbReference>
<keyword evidence="3 4" id="KW-0326">Glycosidase</keyword>
<reference evidence="4 5" key="1">
    <citation type="submission" date="2014-10" db="EMBL/GenBank/DDBJ databases">
        <title>Genome sequence of Clostridium aceticum DSM 1496.</title>
        <authorList>
            <person name="Poehlein A."/>
            <person name="Schiel-Bengelsdorf B."/>
            <person name="Gottschalk G."/>
            <person name="Duerre P."/>
            <person name="Daniel R."/>
        </authorList>
    </citation>
    <scope>NUCLEOTIDE SEQUENCE [LARGE SCALE GENOMIC DNA]</scope>
    <source>
        <strain evidence="4 5">DSM 1496</strain>
    </source>
</reference>
<dbReference type="SUPFAM" id="SSF81296">
    <property type="entry name" value="E set domains"/>
    <property type="match status" value="1"/>
</dbReference>
<dbReference type="InterPro" id="IPR006047">
    <property type="entry name" value="GH13_cat_dom"/>
</dbReference>
<dbReference type="SUPFAM" id="SSF51011">
    <property type="entry name" value="Glycosyl hydrolase domain"/>
    <property type="match status" value="1"/>
</dbReference>
<accession>A0A0D8IEE4</accession>
<dbReference type="SUPFAM" id="SSF51445">
    <property type="entry name" value="(Trans)glycosidases"/>
    <property type="match status" value="1"/>
</dbReference>
<comment type="similarity">
    <text evidence="1">Belongs to the glycosyl hydrolase 13 family.</text>
</comment>
<dbReference type="GO" id="GO:0005975">
    <property type="term" value="P:carbohydrate metabolic process"/>
    <property type="evidence" value="ECO:0007669"/>
    <property type="project" value="InterPro"/>
</dbReference>
<dbReference type="Proteomes" id="UP000035704">
    <property type="component" value="Chromosome"/>
</dbReference>
<dbReference type="SMART" id="SM00642">
    <property type="entry name" value="Aamy"/>
    <property type="match status" value="1"/>
</dbReference>
<gene>
    <name evidence="4" type="ORF">CACET_c33780</name>
</gene>
<dbReference type="Pfam" id="PF00128">
    <property type="entry name" value="Alpha-amylase"/>
    <property type="match status" value="1"/>
</dbReference>
<dbReference type="InterPro" id="IPR004185">
    <property type="entry name" value="Glyco_hydro_13_lg-like_dom"/>
</dbReference>